<feature type="transmembrane region" description="Helical" evidence="1">
    <location>
        <begin position="20"/>
        <end position="42"/>
    </location>
</feature>
<feature type="transmembrane region" description="Helical" evidence="1">
    <location>
        <begin position="184"/>
        <end position="202"/>
    </location>
</feature>
<feature type="transmembrane region" description="Helical" evidence="1">
    <location>
        <begin position="62"/>
        <end position="80"/>
    </location>
</feature>
<gene>
    <name evidence="2" type="ORF">PG997_005662</name>
</gene>
<name>A0ABR1WLL1_9PEZI</name>
<evidence type="ECO:0000313" key="3">
    <source>
        <dbReference type="Proteomes" id="UP001433268"/>
    </source>
</evidence>
<reference evidence="2 3" key="1">
    <citation type="submission" date="2023-01" db="EMBL/GenBank/DDBJ databases">
        <title>Analysis of 21 Apiospora genomes using comparative genomics revels a genus with tremendous synthesis potential of carbohydrate active enzymes and secondary metabolites.</title>
        <authorList>
            <person name="Sorensen T."/>
        </authorList>
    </citation>
    <scope>NUCLEOTIDE SEQUENCE [LARGE SCALE GENOMIC DNA]</scope>
    <source>
        <strain evidence="2 3">CBS 114990</strain>
    </source>
</reference>
<dbReference type="GeneID" id="92043037"/>
<feature type="transmembrane region" description="Helical" evidence="1">
    <location>
        <begin position="159"/>
        <end position="178"/>
    </location>
</feature>
<feature type="transmembrane region" description="Helical" evidence="1">
    <location>
        <begin position="115"/>
        <end position="139"/>
    </location>
</feature>
<evidence type="ECO:0000313" key="2">
    <source>
        <dbReference type="EMBL" id="KAK8084391.1"/>
    </source>
</evidence>
<proteinExistence type="predicted"/>
<dbReference type="RefSeq" id="XP_066668900.1">
    <property type="nucleotide sequence ID" value="XM_066809977.1"/>
</dbReference>
<protein>
    <submittedName>
        <fullName evidence="2">MFS general substrate transporter</fullName>
    </submittedName>
</protein>
<keyword evidence="3" id="KW-1185">Reference proteome</keyword>
<dbReference type="PROSITE" id="PS51257">
    <property type="entry name" value="PROKAR_LIPOPROTEIN"/>
    <property type="match status" value="1"/>
</dbReference>
<sequence>MGCSFDRLNIVENWIGRKKVLLMPTVGMVSCEAFRLLVSWQLGRISLRVIWTAPLFKPLGGGDALAVLLVIVPSVTKILLSRFGVATGRQGLLFLSTSADMITAGTLLLRVANQIGLIVSSLVVFALENGLVTVGKSLLMTLGSAEMAETLLSAMNPRASVGAMLAGSLIVVAFNWGLKQGRGIWLGAPLLLVTVLYALALVSMRAIEVLEKCQQIYDDVAVARRDA</sequence>
<dbReference type="Proteomes" id="UP001433268">
    <property type="component" value="Unassembled WGS sequence"/>
</dbReference>
<keyword evidence="1" id="KW-0472">Membrane</keyword>
<keyword evidence="1" id="KW-0812">Transmembrane</keyword>
<accession>A0ABR1WLL1</accession>
<evidence type="ECO:0000256" key="1">
    <source>
        <dbReference type="SAM" id="Phobius"/>
    </source>
</evidence>
<dbReference type="EMBL" id="JAQQWN010000005">
    <property type="protein sequence ID" value="KAK8084391.1"/>
    <property type="molecule type" value="Genomic_DNA"/>
</dbReference>
<comment type="caution">
    <text evidence="2">The sequence shown here is derived from an EMBL/GenBank/DDBJ whole genome shotgun (WGS) entry which is preliminary data.</text>
</comment>
<keyword evidence="1" id="KW-1133">Transmembrane helix</keyword>
<organism evidence="2 3">
    <name type="scientific">Apiospora hydei</name>
    <dbReference type="NCBI Taxonomy" id="1337664"/>
    <lineage>
        <taxon>Eukaryota</taxon>
        <taxon>Fungi</taxon>
        <taxon>Dikarya</taxon>
        <taxon>Ascomycota</taxon>
        <taxon>Pezizomycotina</taxon>
        <taxon>Sordariomycetes</taxon>
        <taxon>Xylariomycetidae</taxon>
        <taxon>Amphisphaeriales</taxon>
        <taxon>Apiosporaceae</taxon>
        <taxon>Apiospora</taxon>
    </lineage>
</organism>